<keyword evidence="2" id="KW-1185">Reference proteome</keyword>
<evidence type="ECO:0000313" key="1">
    <source>
        <dbReference type="EMBL" id="KAI3702864.1"/>
    </source>
</evidence>
<protein>
    <submittedName>
        <fullName evidence="1">Uncharacterized protein</fullName>
    </submittedName>
</protein>
<reference evidence="1 2" key="2">
    <citation type="journal article" date="2022" name="Mol. Ecol. Resour.">
        <title>The genomes of chicory, endive, great burdock and yacon provide insights into Asteraceae paleo-polyploidization history and plant inulin production.</title>
        <authorList>
            <person name="Fan W."/>
            <person name="Wang S."/>
            <person name="Wang H."/>
            <person name="Wang A."/>
            <person name="Jiang F."/>
            <person name="Liu H."/>
            <person name="Zhao H."/>
            <person name="Xu D."/>
            <person name="Zhang Y."/>
        </authorList>
    </citation>
    <scope>NUCLEOTIDE SEQUENCE [LARGE SCALE GENOMIC DNA]</scope>
    <source>
        <strain evidence="2">cv. Niubang</strain>
    </source>
</reference>
<gene>
    <name evidence="1" type="ORF">L6452_28617</name>
</gene>
<dbReference type="EMBL" id="CM042055">
    <property type="protein sequence ID" value="KAI3702864.1"/>
    <property type="molecule type" value="Genomic_DNA"/>
</dbReference>
<proteinExistence type="predicted"/>
<reference evidence="2" key="1">
    <citation type="journal article" date="2022" name="Mol. Ecol. Resour.">
        <title>The genomes of chicory, endive, great burdock and yacon provide insights into Asteraceae palaeo-polyploidization history and plant inulin production.</title>
        <authorList>
            <person name="Fan W."/>
            <person name="Wang S."/>
            <person name="Wang H."/>
            <person name="Wang A."/>
            <person name="Jiang F."/>
            <person name="Liu H."/>
            <person name="Zhao H."/>
            <person name="Xu D."/>
            <person name="Zhang Y."/>
        </authorList>
    </citation>
    <scope>NUCLEOTIDE SEQUENCE [LARGE SCALE GENOMIC DNA]</scope>
    <source>
        <strain evidence="2">cv. Niubang</strain>
    </source>
</reference>
<organism evidence="1 2">
    <name type="scientific">Arctium lappa</name>
    <name type="common">Greater burdock</name>
    <name type="synonym">Lappa major</name>
    <dbReference type="NCBI Taxonomy" id="4217"/>
    <lineage>
        <taxon>Eukaryota</taxon>
        <taxon>Viridiplantae</taxon>
        <taxon>Streptophyta</taxon>
        <taxon>Embryophyta</taxon>
        <taxon>Tracheophyta</taxon>
        <taxon>Spermatophyta</taxon>
        <taxon>Magnoliopsida</taxon>
        <taxon>eudicotyledons</taxon>
        <taxon>Gunneridae</taxon>
        <taxon>Pentapetalae</taxon>
        <taxon>asterids</taxon>
        <taxon>campanulids</taxon>
        <taxon>Asterales</taxon>
        <taxon>Asteraceae</taxon>
        <taxon>Carduoideae</taxon>
        <taxon>Cardueae</taxon>
        <taxon>Arctiinae</taxon>
        <taxon>Arctium</taxon>
    </lineage>
</organism>
<evidence type="ECO:0000313" key="2">
    <source>
        <dbReference type="Proteomes" id="UP001055879"/>
    </source>
</evidence>
<accession>A0ACB8ZZS9</accession>
<dbReference type="Proteomes" id="UP001055879">
    <property type="component" value="Linkage Group LG09"/>
</dbReference>
<comment type="caution">
    <text evidence="1">The sequence shown here is derived from an EMBL/GenBank/DDBJ whole genome shotgun (WGS) entry which is preliminary data.</text>
</comment>
<sequence>MVFYSEDEPSPQFQDEPSPQFPSKNKFSSPSSNNELFCYFLPKIFISLLQTGTAHPSINFIPKLPLLSSHLPLHLHSPHPISSYIIFSQTPESKLYAIHFKTIPVLMAFQQNLEEHAPPFDSSGDASLNKNPKSDSENSTGFCECNICLDSARDPVVTLCGHLYCWPCIYKWLHVQTSSLESDKHPKCPVCKSPISNSSLIPLYGRGNPPSSEPESESRSNPELKTTHQSELVIPSRPSAPGGSVLHLNQPFHPSPFQPQTQPQPQIMNHTHPFGSYAFGSSNLGGPMAMTPTSFSNPFVGMVGEMVCAMIFRSSDSGFFAAYPYRSYQNPYPVSGTGSPRVRRQVMQVEKSLNRLTIFFFCCFMLCLLLF</sequence>
<name>A0ACB8ZZS9_ARCLA</name>